<dbReference type="STRING" id="67331.SAMN04490357_7686"/>
<evidence type="ECO:0000313" key="2">
    <source>
        <dbReference type="Proteomes" id="UP000182375"/>
    </source>
</evidence>
<dbReference type="AlphaFoldDB" id="A0A1H5K5F2"/>
<accession>A0A1H5K5F2</accession>
<proteinExistence type="predicted"/>
<dbReference type="EMBL" id="FNTD01000005">
    <property type="protein sequence ID" value="SEE59221.1"/>
    <property type="molecule type" value="Genomic_DNA"/>
</dbReference>
<name>A0A1H5K5F2_9ACTN</name>
<evidence type="ECO:0000313" key="1">
    <source>
        <dbReference type="EMBL" id="SEE59221.1"/>
    </source>
</evidence>
<reference evidence="1 2" key="1">
    <citation type="submission" date="2016-10" db="EMBL/GenBank/DDBJ databases">
        <authorList>
            <person name="de Groot N.N."/>
        </authorList>
    </citation>
    <scope>NUCLEOTIDE SEQUENCE [LARGE SCALE GENOMIC DNA]</scope>
    <source>
        <strain evidence="1 2">DSM 40306</strain>
    </source>
</reference>
<gene>
    <name evidence="1" type="ORF">SAMN04490357_7686</name>
</gene>
<sequence length="99" mass="10364">MISIPNPGAGTLAAALQLRTDASQILGIDVELVLGPPVGIEGRAARQAREDALADMVETGFLKPKQVSRRADLTVVLLEELDELEYAAGLVDIDLGAVA</sequence>
<dbReference type="GeneID" id="95516633"/>
<dbReference type="RefSeq" id="WP_074996412.1">
    <property type="nucleotide sequence ID" value="NZ_FNTD01000005.1"/>
</dbReference>
<protein>
    <submittedName>
        <fullName evidence="1">Uncharacterized protein</fullName>
    </submittedName>
</protein>
<organism evidence="1 2">
    <name type="scientific">Streptomyces misionensis</name>
    <dbReference type="NCBI Taxonomy" id="67331"/>
    <lineage>
        <taxon>Bacteria</taxon>
        <taxon>Bacillati</taxon>
        <taxon>Actinomycetota</taxon>
        <taxon>Actinomycetes</taxon>
        <taxon>Kitasatosporales</taxon>
        <taxon>Streptomycetaceae</taxon>
        <taxon>Streptomyces</taxon>
    </lineage>
</organism>
<dbReference type="Proteomes" id="UP000182375">
    <property type="component" value="Unassembled WGS sequence"/>
</dbReference>